<feature type="region of interest" description="Disordered" evidence="1">
    <location>
        <begin position="327"/>
        <end position="350"/>
    </location>
</feature>
<dbReference type="InterPro" id="IPR042095">
    <property type="entry name" value="SUMF_sf"/>
</dbReference>
<dbReference type="Gene3D" id="3.90.1580.10">
    <property type="entry name" value="paralog of FGE (formylglycine-generating enzyme)"/>
    <property type="match status" value="1"/>
</dbReference>
<feature type="compositionally biased region" description="Low complexity" evidence="1">
    <location>
        <begin position="337"/>
        <end position="350"/>
    </location>
</feature>
<evidence type="ECO:0000256" key="1">
    <source>
        <dbReference type="SAM" id="MobiDB-lite"/>
    </source>
</evidence>
<protein>
    <submittedName>
        <fullName evidence="4">Formylglycine-generating sulfatase enzyme</fullName>
    </submittedName>
</protein>
<dbReference type="PANTHER" id="PTHR23150">
    <property type="entry name" value="SULFATASE MODIFYING FACTOR 1, 2"/>
    <property type="match status" value="1"/>
</dbReference>
<evidence type="ECO:0000313" key="4">
    <source>
        <dbReference type="EMBL" id="CRL64986.1"/>
    </source>
</evidence>
<dbReference type="RefSeq" id="WP_072064947.1">
    <property type="nucleotide sequence ID" value="NZ_CVRY01000007.1"/>
</dbReference>
<accession>A0A0G4QH59</accession>
<dbReference type="GO" id="GO:0120147">
    <property type="term" value="F:formylglycine-generating oxidase activity"/>
    <property type="evidence" value="ECO:0007669"/>
    <property type="project" value="TreeGrafter"/>
</dbReference>
<dbReference type="InterPro" id="IPR016187">
    <property type="entry name" value="CTDL_fold"/>
</dbReference>
<gene>
    <name evidence="4" type="ORF">BN1804_03277</name>
</gene>
<organism evidence="4 5">
    <name type="scientific">Proteus penneri</name>
    <dbReference type="NCBI Taxonomy" id="102862"/>
    <lineage>
        <taxon>Bacteria</taxon>
        <taxon>Pseudomonadati</taxon>
        <taxon>Pseudomonadota</taxon>
        <taxon>Gammaproteobacteria</taxon>
        <taxon>Enterobacterales</taxon>
        <taxon>Morganellaceae</taxon>
        <taxon>Proteus</taxon>
    </lineage>
</organism>
<evidence type="ECO:0000313" key="5">
    <source>
        <dbReference type="Proteomes" id="UP000183920"/>
    </source>
</evidence>
<dbReference type="AlphaFoldDB" id="A0A0G4QH59"/>
<feature type="domain" description="Sulfatase-modifying factor enzyme-like" evidence="3">
    <location>
        <begin position="96"/>
        <end position="308"/>
    </location>
</feature>
<reference evidence="5" key="1">
    <citation type="submission" date="2015-06" db="EMBL/GenBank/DDBJ databases">
        <authorList>
            <person name="Urmite Genomes"/>
        </authorList>
    </citation>
    <scope>NUCLEOTIDE SEQUENCE [LARGE SCALE GENOMIC DNA]</scope>
    <source>
        <strain evidence="5">CSUR P1867</strain>
    </source>
</reference>
<name>A0A0G4QH59_9GAMM</name>
<dbReference type="EMBL" id="CVRY01000007">
    <property type="protein sequence ID" value="CRL64986.1"/>
    <property type="molecule type" value="Genomic_DNA"/>
</dbReference>
<dbReference type="Proteomes" id="UP000183920">
    <property type="component" value="Unassembled WGS sequence"/>
</dbReference>
<feature type="signal peptide" evidence="2">
    <location>
        <begin position="1"/>
        <end position="23"/>
    </location>
</feature>
<dbReference type="SUPFAM" id="SSF56436">
    <property type="entry name" value="C-type lectin-like"/>
    <property type="match status" value="1"/>
</dbReference>
<dbReference type="InterPro" id="IPR051043">
    <property type="entry name" value="Sulfatase_Mod_Factor_Kinase"/>
</dbReference>
<dbReference type="Pfam" id="PF03781">
    <property type="entry name" value="FGE-sulfatase"/>
    <property type="match status" value="1"/>
</dbReference>
<proteinExistence type="predicted"/>
<sequence length="518" mass="58550" precursor="true">MKFNLSLLTLSFALLSSSFTVSAKWDDKFVNPKALPDDVILPFPCEGSMVFRQVTIPLSQPLQDYSVTLGQEGDEWGYLEQSRAEHIAGSFPLKGKENGRYYLMAKYPVTDLQYNAMQSVINNKECPVASNKLRLPKVNISWYEAMQFADQYNQWLRSKHPEALPVEDGAKGFARLPTETEWEFAARGGLKVSASEFRDVRFPMPEGTKNYIWSAGSQSANGSLQLTGLLSPNPLGLHDMLGNVAEMMFEPFRLNKLDRLHGQAGGFIVRGGSYLTPESDIRSSWRQEEPYYTDTGANKNKYTGFRLAIVAPALTSRDKIKEIEKEWQQLGNEKPANNKSKSNSDNSINSLNTLSTQVQDETLKKQLAELKNTLRANAQLRDEQRDQAIRTSLQLGAFLCTKLKDDGEFYDRLIALHEKNCPAGTKDATCERRQEQVNEHKKTLDFVVSYYADTLVDMATTYDASLVKPQIDVVRQLMEARGKSNLNTYLSTYMQGLQGYWANGKVSRNEWLEACKKQ</sequence>
<dbReference type="PANTHER" id="PTHR23150:SF19">
    <property type="entry name" value="FORMYLGLYCINE-GENERATING ENZYME"/>
    <property type="match status" value="1"/>
</dbReference>
<evidence type="ECO:0000259" key="3">
    <source>
        <dbReference type="Pfam" id="PF03781"/>
    </source>
</evidence>
<feature type="chain" id="PRO_5005196268" evidence="2">
    <location>
        <begin position="24"/>
        <end position="518"/>
    </location>
</feature>
<keyword evidence="2" id="KW-0732">Signal</keyword>
<evidence type="ECO:0000256" key="2">
    <source>
        <dbReference type="SAM" id="SignalP"/>
    </source>
</evidence>
<dbReference type="InterPro" id="IPR005532">
    <property type="entry name" value="SUMF_dom"/>
</dbReference>